<protein>
    <submittedName>
        <fullName evidence="4">Electron transfer flavoprotein subunit alpha/FixB family protein</fullName>
    </submittedName>
</protein>
<feature type="domain" description="Electron transfer flavoprotein alpha subunit C-terminal" evidence="2">
    <location>
        <begin position="199"/>
        <end position="278"/>
    </location>
</feature>
<dbReference type="RefSeq" id="WP_256421918.1">
    <property type="nucleotide sequence ID" value="NZ_JANHDI010000009.1"/>
</dbReference>
<feature type="domain" description="Electron transfer flavoprotein alpha/beta-subunit N-terminal" evidence="3">
    <location>
        <begin position="12"/>
        <end position="179"/>
    </location>
</feature>
<evidence type="ECO:0000313" key="4">
    <source>
        <dbReference type="EMBL" id="MFD1600381.1"/>
    </source>
</evidence>
<sequence length="334" mass="35391">MTQIVAVPDADDVALLEEAHRLAEALGDDADRSERPTVVAVAFDGVVSPDEAAAGTPDEVLHVTRNDGSFAPGAAGVRARSRALAELTDDARAVLLPDTADGADLAAATARRRRGACVTDCLLRVRDGKLLAGRPAYGGRAYAELAFEREPPVVTLNTEALGTPEQPPEGEPTERTVEVDVTDDDRIRHVETFEVPENDLSKARRIVAGGFGMGGADGFDLIETLADAFGAAMGASRPPSDEGWVSYDRQIGVTGKEIDVELYVPCAISGDSYHMRSVNADHLIPINSDPEARIFNFADIGIVGDVYEYGPALAEAVRRARTEGEPAAAEEVAE</sequence>
<dbReference type="EMBL" id="JBHUDK010000014">
    <property type="protein sequence ID" value="MFD1600381.1"/>
    <property type="molecule type" value="Genomic_DNA"/>
</dbReference>
<dbReference type="InterPro" id="IPR014729">
    <property type="entry name" value="Rossmann-like_a/b/a_fold"/>
</dbReference>
<comment type="similarity">
    <text evidence="1">Belongs to the ETF alpha-subunit/FixB family.</text>
</comment>
<dbReference type="SUPFAM" id="SSF52402">
    <property type="entry name" value="Adenine nucleotide alpha hydrolases-like"/>
    <property type="match status" value="1"/>
</dbReference>
<organism evidence="4 5">
    <name type="scientific">Halobellus rarus</name>
    <dbReference type="NCBI Taxonomy" id="1126237"/>
    <lineage>
        <taxon>Archaea</taxon>
        <taxon>Methanobacteriati</taxon>
        <taxon>Methanobacteriota</taxon>
        <taxon>Stenosarchaea group</taxon>
        <taxon>Halobacteria</taxon>
        <taxon>Halobacteriales</taxon>
        <taxon>Haloferacaceae</taxon>
        <taxon>Halobellus</taxon>
    </lineage>
</organism>
<dbReference type="InterPro" id="IPR029035">
    <property type="entry name" value="DHS-like_NAD/FAD-binding_dom"/>
</dbReference>
<dbReference type="SUPFAM" id="SSF52467">
    <property type="entry name" value="DHS-like NAD/FAD-binding domain"/>
    <property type="match status" value="1"/>
</dbReference>
<dbReference type="Pfam" id="PF01012">
    <property type="entry name" value="ETF"/>
    <property type="match status" value="1"/>
</dbReference>
<dbReference type="InterPro" id="IPR014730">
    <property type="entry name" value="ETF_a/b_N"/>
</dbReference>
<dbReference type="Gene3D" id="3.40.50.1220">
    <property type="entry name" value="TPP-binding domain"/>
    <property type="match status" value="1"/>
</dbReference>
<dbReference type="PANTHER" id="PTHR43153:SF1">
    <property type="entry name" value="ELECTRON TRANSFER FLAVOPROTEIN SUBUNIT ALPHA, MITOCHONDRIAL"/>
    <property type="match status" value="1"/>
</dbReference>
<comment type="caution">
    <text evidence="4">The sequence shown here is derived from an EMBL/GenBank/DDBJ whole genome shotgun (WGS) entry which is preliminary data.</text>
</comment>
<accession>A0ABD6CRK5</accession>
<dbReference type="InterPro" id="IPR001308">
    <property type="entry name" value="ETF_a/FixB"/>
</dbReference>
<dbReference type="Proteomes" id="UP001597085">
    <property type="component" value="Unassembled WGS sequence"/>
</dbReference>
<gene>
    <name evidence="4" type="ORF">ACFSBX_15655</name>
</gene>
<proteinExistence type="inferred from homology"/>
<evidence type="ECO:0000259" key="3">
    <source>
        <dbReference type="Pfam" id="PF01012"/>
    </source>
</evidence>
<reference evidence="4 5" key="1">
    <citation type="journal article" date="2019" name="Int. J. Syst. Evol. Microbiol.">
        <title>The Global Catalogue of Microorganisms (GCM) 10K type strain sequencing project: providing services to taxonomists for standard genome sequencing and annotation.</title>
        <authorList>
            <consortium name="The Broad Institute Genomics Platform"/>
            <consortium name="The Broad Institute Genome Sequencing Center for Infectious Disease"/>
            <person name="Wu L."/>
            <person name="Ma J."/>
        </authorList>
    </citation>
    <scope>NUCLEOTIDE SEQUENCE [LARGE SCALE GENOMIC DNA]</scope>
    <source>
        <strain evidence="4 5">CGMCC 1.12121</strain>
    </source>
</reference>
<name>A0ABD6CRK5_9EURY</name>
<evidence type="ECO:0000259" key="2">
    <source>
        <dbReference type="Pfam" id="PF00766"/>
    </source>
</evidence>
<dbReference type="Pfam" id="PF00766">
    <property type="entry name" value="ETF_alpha"/>
    <property type="match status" value="1"/>
</dbReference>
<evidence type="ECO:0000256" key="1">
    <source>
        <dbReference type="ARBA" id="ARBA00005817"/>
    </source>
</evidence>
<dbReference type="PANTHER" id="PTHR43153">
    <property type="entry name" value="ELECTRON TRANSFER FLAVOPROTEIN ALPHA"/>
    <property type="match status" value="1"/>
</dbReference>
<dbReference type="Gene3D" id="3.40.50.620">
    <property type="entry name" value="HUPs"/>
    <property type="match status" value="1"/>
</dbReference>
<evidence type="ECO:0000313" key="5">
    <source>
        <dbReference type="Proteomes" id="UP001597085"/>
    </source>
</evidence>
<dbReference type="AlphaFoldDB" id="A0ABD6CRK5"/>
<keyword evidence="5" id="KW-1185">Reference proteome</keyword>
<dbReference type="InterPro" id="IPR014731">
    <property type="entry name" value="ETF_asu_C"/>
</dbReference>